<dbReference type="Proteomes" id="UP000004508">
    <property type="component" value="Unassembled WGS sequence"/>
</dbReference>
<dbReference type="InParanoid" id="D6U8K1"/>
<evidence type="ECO:0000313" key="1">
    <source>
        <dbReference type="EMBL" id="EFH80212.1"/>
    </source>
</evidence>
<accession>D6U8K1</accession>
<comment type="caution">
    <text evidence="1">The sequence shown here is derived from an EMBL/GenBank/DDBJ whole genome shotgun (WGS) entry which is preliminary data.</text>
</comment>
<keyword evidence="2" id="KW-1185">Reference proteome</keyword>
<name>D6U8K1_KTERA</name>
<evidence type="ECO:0000313" key="2">
    <source>
        <dbReference type="Proteomes" id="UP000004508"/>
    </source>
</evidence>
<dbReference type="AlphaFoldDB" id="D6U8K1"/>
<sequence length="75" mass="8718">MSISTVSVVVERIVLRGFQPVAPQNPLLQMFPFRRYWPIGAYKRLYEFQFYSFTEHAAGCPFSGMGRNAVFLCRH</sequence>
<gene>
    <name evidence="1" type="ORF">Krac_0790</name>
</gene>
<protein>
    <submittedName>
        <fullName evidence="1">Uncharacterized protein</fullName>
    </submittedName>
</protein>
<reference evidence="1 2" key="1">
    <citation type="journal article" date="2011" name="Stand. Genomic Sci.">
        <title>Non-contiguous finished genome sequence and contextual data of the filamentous soil bacterium Ktedonobacter racemifer type strain (SOSP1-21).</title>
        <authorList>
            <person name="Chang Y.J."/>
            <person name="Land M."/>
            <person name="Hauser L."/>
            <person name="Chertkov O."/>
            <person name="Del Rio T.G."/>
            <person name="Nolan M."/>
            <person name="Copeland A."/>
            <person name="Tice H."/>
            <person name="Cheng J.F."/>
            <person name="Lucas S."/>
            <person name="Han C."/>
            <person name="Goodwin L."/>
            <person name="Pitluck S."/>
            <person name="Ivanova N."/>
            <person name="Ovchinikova G."/>
            <person name="Pati A."/>
            <person name="Chen A."/>
            <person name="Palaniappan K."/>
            <person name="Mavromatis K."/>
            <person name="Liolios K."/>
            <person name="Brettin T."/>
            <person name="Fiebig A."/>
            <person name="Rohde M."/>
            <person name="Abt B."/>
            <person name="Goker M."/>
            <person name="Detter J.C."/>
            <person name="Woyke T."/>
            <person name="Bristow J."/>
            <person name="Eisen J.A."/>
            <person name="Markowitz V."/>
            <person name="Hugenholtz P."/>
            <person name="Kyrpides N.C."/>
            <person name="Klenk H.P."/>
            <person name="Lapidus A."/>
        </authorList>
    </citation>
    <scope>NUCLEOTIDE SEQUENCE [LARGE SCALE GENOMIC DNA]</scope>
    <source>
        <strain evidence="2">DSM 44963</strain>
    </source>
</reference>
<organism evidence="1 2">
    <name type="scientific">Ktedonobacter racemifer DSM 44963</name>
    <dbReference type="NCBI Taxonomy" id="485913"/>
    <lineage>
        <taxon>Bacteria</taxon>
        <taxon>Bacillati</taxon>
        <taxon>Chloroflexota</taxon>
        <taxon>Ktedonobacteria</taxon>
        <taxon>Ktedonobacterales</taxon>
        <taxon>Ktedonobacteraceae</taxon>
        <taxon>Ktedonobacter</taxon>
    </lineage>
</organism>
<proteinExistence type="predicted"/>
<dbReference type="EMBL" id="ADVG01000005">
    <property type="protein sequence ID" value="EFH80212.1"/>
    <property type="molecule type" value="Genomic_DNA"/>
</dbReference>